<evidence type="ECO:0000313" key="1">
    <source>
        <dbReference type="EMBL" id="ODS32946.1"/>
    </source>
</evidence>
<proteinExistence type="predicted"/>
<accession>A0A1E3XBE6</accession>
<comment type="caution">
    <text evidence="1">The sequence shown here is derived from an EMBL/GenBank/DDBJ whole genome shotgun (WGS) entry which is preliminary data.</text>
</comment>
<reference evidence="1 2" key="1">
    <citation type="submission" date="2016-07" db="EMBL/GenBank/DDBJ databases">
        <title>Draft genome of Scalindua rubra, obtained from a brine-seawater interface in the Red Sea, sheds light on salt adaptation in anammox bacteria.</title>
        <authorList>
            <person name="Speth D.R."/>
            <person name="Lagkouvardos I."/>
            <person name="Wang Y."/>
            <person name="Qian P.-Y."/>
            <person name="Dutilh B.E."/>
            <person name="Jetten M.S."/>
        </authorList>
    </citation>
    <scope>NUCLEOTIDE SEQUENCE [LARGE SCALE GENOMIC DNA]</scope>
    <source>
        <strain evidence="1">BSI-1</strain>
    </source>
</reference>
<protein>
    <recommendedName>
        <fullName evidence="3">DUF3368 domain-containing protein</fullName>
    </recommendedName>
</protein>
<dbReference type="AlphaFoldDB" id="A0A1E3XBE6"/>
<dbReference type="Proteomes" id="UP000094056">
    <property type="component" value="Unassembled WGS sequence"/>
</dbReference>
<evidence type="ECO:0008006" key="3">
    <source>
        <dbReference type="Google" id="ProtNLM"/>
    </source>
</evidence>
<feature type="non-terminal residue" evidence="1">
    <location>
        <position position="1"/>
    </location>
</feature>
<evidence type="ECO:0000313" key="2">
    <source>
        <dbReference type="Proteomes" id="UP000094056"/>
    </source>
</evidence>
<sequence length="95" mass="10701">KKIQRDFKIEAGEAEAFCLAKRLKCPLAVDDGLTIKACKVIGQRFTTTIHFLLNLATQKKLELPMATAKLEKLSIYGRYSTKIIENARKYLKGGK</sequence>
<organism evidence="1 2">
    <name type="scientific">Candidatus Scalindua rubra</name>
    <dbReference type="NCBI Taxonomy" id="1872076"/>
    <lineage>
        <taxon>Bacteria</taxon>
        <taxon>Pseudomonadati</taxon>
        <taxon>Planctomycetota</taxon>
        <taxon>Candidatus Brocadiia</taxon>
        <taxon>Candidatus Brocadiales</taxon>
        <taxon>Candidatus Scalinduaceae</taxon>
        <taxon>Candidatus Scalindua</taxon>
    </lineage>
</organism>
<dbReference type="EMBL" id="MAYW01000042">
    <property type="protein sequence ID" value="ODS32946.1"/>
    <property type="molecule type" value="Genomic_DNA"/>
</dbReference>
<name>A0A1E3XBE6_9BACT</name>
<gene>
    <name evidence="1" type="ORF">SCARUB_01885</name>
</gene>